<feature type="transmembrane region" description="Helical" evidence="4">
    <location>
        <begin position="314"/>
        <end position="333"/>
    </location>
</feature>
<dbReference type="EMBL" id="QAAD01000009">
    <property type="protein sequence ID" value="PTN08397.1"/>
    <property type="molecule type" value="Genomic_DNA"/>
</dbReference>
<comment type="caution">
    <text evidence="6">The sequence shown here is derived from an EMBL/GenBank/DDBJ whole genome shotgun (WGS) entry which is preliminary data.</text>
</comment>
<reference evidence="6 7" key="1">
    <citation type="submission" date="2018-04" db="EMBL/GenBank/DDBJ databases">
        <title>Genomic Encyclopedia of Archaeal and Bacterial Type Strains, Phase II (KMG-II): from individual species to whole genera.</title>
        <authorList>
            <person name="Goeker M."/>
        </authorList>
    </citation>
    <scope>NUCLEOTIDE SEQUENCE [LARGE SCALE GENOMIC DNA]</scope>
    <source>
        <strain evidence="6 7">DSM 28823</strain>
    </source>
</reference>
<dbReference type="SUPFAM" id="SSF53448">
    <property type="entry name" value="Nucleotide-diphospho-sugar transferases"/>
    <property type="match status" value="1"/>
</dbReference>
<feature type="domain" description="Glycosyltransferase 2-like" evidence="5">
    <location>
        <begin position="54"/>
        <end position="164"/>
    </location>
</feature>
<proteinExistence type="inferred from homology"/>
<feature type="transmembrane region" description="Helical" evidence="4">
    <location>
        <begin position="13"/>
        <end position="34"/>
    </location>
</feature>
<keyword evidence="4" id="KW-0472">Membrane</keyword>
<dbReference type="RefSeq" id="WP_107822538.1">
    <property type="nucleotide sequence ID" value="NZ_QAAD01000009.1"/>
</dbReference>
<accession>A0A2T5C1A2</accession>
<keyword evidence="2" id="KW-0328">Glycosyltransferase</keyword>
<keyword evidence="3 6" id="KW-0808">Transferase</keyword>
<evidence type="ECO:0000256" key="1">
    <source>
        <dbReference type="ARBA" id="ARBA00006739"/>
    </source>
</evidence>
<dbReference type="AlphaFoldDB" id="A0A2T5C1A2"/>
<sequence length="377" mass="44240">MIHAFVSRPYYEWSGYAILLFGFILCLIVQLRFYRRILVKMSAEKADQQERPISILLNVRNEAERIETFLMKLLAQNYSNFEVVVVDDFSADSTLIILGVLAKKYPQIKFSTLSQENRYSEKMAMNLALKAAKYDWVLFLSPEVQVEDPNYLKKLNQELNSDSQMLVSYLNYQAVELRFNRLCRVERLEAFWRASLSEIGSAPFVFQQMNVLFNKQIYFENSGFKGRMNAHYAGLELVFNAVPKLPVQFSIHPQTILRENRLTDKAEFSELIQKHIRLFSSLRLSQTWPVRLGLFAHLVLWASVAALLLTDPAYWFVFLPVPMILFGVHVVLIKSMLKRLDEKKIFLSSLLYVFVRPFLYLFHRATIYLQVQRNKWN</sequence>
<dbReference type="Gene3D" id="3.90.550.10">
    <property type="entry name" value="Spore Coat Polysaccharide Biosynthesis Protein SpsA, Chain A"/>
    <property type="match status" value="1"/>
</dbReference>
<dbReference type="OrthoDB" id="9800276at2"/>
<evidence type="ECO:0000256" key="2">
    <source>
        <dbReference type="ARBA" id="ARBA00022676"/>
    </source>
</evidence>
<evidence type="ECO:0000256" key="4">
    <source>
        <dbReference type="SAM" id="Phobius"/>
    </source>
</evidence>
<protein>
    <submittedName>
        <fullName evidence="6">Glycosyl transferase family 2</fullName>
    </submittedName>
</protein>
<dbReference type="InterPro" id="IPR029044">
    <property type="entry name" value="Nucleotide-diphossugar_trans"/>
</dbReference>
<dbReference type="Pfam" id="PF00535">
    <property type="entry name" value="Glycos_transf_2"/>
    <property type="match status" value="1"/>
</dbReference>
<keyword evidence="4" id="KW-1133">Transmembrane helix</keyword>
<dbReference type="PANTHER" id="PTHR43630">
    <property type="entry name" value="POLY-BETA-1,6-N-ACETYL-D-GLUCOSAMINE SYNTHASE"/>
    <property type="match status" value="1"/>
</dbReference>
<dbReference type="Proteomes" id="UP000243525">
    <property type="component" value="Unassembled WGS sequence"/>
</dbReference>
<evidence type="ECO:0000313" key="6">
    <source>
        <dbReference type="EMBL" id="PTN08397.1"/>
    </source>
</evidence>
<gene>
    <name evidence="6" type="ORF">C8N47_109133</name>
</gene>
<feature type="transmembrane region" description="Helical" evidence="4">
    <location>
        <begin position="345"/>
        <end position="363"/>
    </location>
</feature>
<keyword evidence="4" id="KW-0812">Transmembrane</keyword>
<name>A0A2T5C1A2_9BACT</name>
<keyword evidence="7" id="KW-1185">Reference proteome</keyword>
<dbReference type="PANTHER" id="PTHR43630:SF1">
    <property type="entry name" value="POLY-BETA-1,6-N-ACETYL-D-GLUCOSAMINE SYNTHASE"/>
    <property type="match status" value="1"/>
</dbReference>
<dbReference type="GO" id="GO:0016757">
    <property type="term" value="F:glycosyltransferase activity"/>
    <property type="evidence" value="ECO:0007669"/>
    <property type="project" value="UniProtKB-KW"/>
</dbReference>
<dbReference type="InterPro" id="IPR001173">
    <property type="entry name" value="Glyco_trans_2-like"/>
</dbReference>
<feature type="transmembrane region" description="Helical" evidence="4">
    <location>
        <begin position="288"/>
        <end position="308"/>
    </location>
</feature>
<organism evidence="6 7">
    <name type="scientific">Mangrovibacterium marinum</name>
    <dbReference type="NCBI Taxonomy" id="1639118"/>
    <lineage>
        <taxon>Bacteria</taxon>
        <taxon>Pseudomonadati</taxon>
        <taxon>Bacteroidota</taxon>
        <taxon>Bacteroidia</taxon>
        <taxon>Marinilabiliales</taxon>
        <taxon>Prolixibacteraceae</taxon>
        <taxon>Mangrovibacterium</taxon>
    </lineage>
</organism>
<evidence type="ECO:0000259" key="5">
    <source>
        <dbReference type="Pfam" id="PF00535"/>
    </source>
</evidence>
<evidence type="ECO:0000256" key="3">
    <source>
        <dbReference type="ARBA" id="ARBA00022679"/>
    </source>
</evidence>
<evidence type="ECO:0000313" key="7">
    <source>
        <dbReference type="Proteomes" id="UP000243525"/>
    </source>
</evidence>
<comment type="similarity">
    <text evidence="1">Belongs to the glycosyltransferase 2 family.</text>
</comment>